<dbReference type="PANTHER" id="PTHR47268:SF4">
    <property type="entry name" value="ACYLPHOSPHATASE"/>
    <property type="match status" value="1"/>
</dbReference>
<gene>
    <name evidence="2" type="ORF">ASZ90_015356</name>
</gene>
<dbReference type="Gene3D" id="3.30.70.100">
    <property type="match status" value="1"/>
</dbReference>
<dbReference type="InterPro" id="IPR020456">
    <property type="entry name" value="Acylphosphatase"/>
</dbReference>
<dbReference type="PROSITE" id="PS00150">
    <property type="entry name" value="ACYLPHOSPHATASE_1"/>
    <property type="match status" value="1"/>
</dbReference>
<dbReference type="EMBL" id="LNQE01001596">
    <property type="protein sequence ID" value="KUG14989.1"/>
    <property type="molecule type" value="Genomic_DNA"/>
</dbReference>
<dbReference type="AlphaFoldDB" id="A0A0W8F2F8"/>
<dbReference type="InterPro" id="IPR017968">
    <property type="entry name" value="Acylphosphatase_CS"/>
</dbReference>
<protein>
    <submittedName>
        <fullName evidence="2">Acylphosphatase-like</fullName>
    </submittedName>
</protein>
<dbReference type="Pfam" id="PF00708">
    <property type="entry name" value="Acylphosphatase"/>
    <property type="match status" value="1"/>
</dbReference>
<evidence type="ECO:0000259" key="1">
    <source>
        <dbReference type="PROSITE" id="PS51160"/>
    </source>
</evidence>
<dbReference type="InterPro" id="IPR036046">
    <property type="entry name" value="Acylphosphatase-like_dom_sf"/>
</dbReference>
<dbReference type="PANTHER" id="PTHR47268">
    <property type="entry name" value="ACYLPHOSPHATASE"/>
    <property type="match status" value="1"/>
</dbReference>
<dbReference type="GO" id="GO:0003998">
    <property type="term" value="F:acylphosphatase activity"/>
    <property type="evidence" value="ECO:0007669"/>
    <property type="project" value="InterPro"/>
</dbReference>
<evidence type="ECO:0000313" key="2">
    <source>
        <dbReference type="EMBL" id="KUG14989.1"/>
    </source>
</evidence>
<dbReference type="PROSITE" id="PS51160">
    <property type="entry name" value="ACYLPHOSPHATASE_3"/>
    <property type="match status" value="1"/>
</dbReference>
<comment type="caution">
    <text evidence="2">The sequence shown here is derived from an EMBL/GenBank/DDBJ whole genome shotgun (WGS) entry which is preliminary data.</text>
</comment>
<proteinExistence type="predicted"/>
<accession>A0A0W8F2F8</accession>
<organism evidence="2">
    <name type="scientific">hydrocarbon metagenome</name>
    <dbReference type="NCBI Taxonomy" id="938273"/>
    <lineage>
        <taxon>unclassified sequences</taxon>
        <taxon>metagenomes</taxon>
        <taxon>ecological metagenomes</taxon>
    </lineage>
</organism>
<reference evidence="2" key="1">
    <citation type="journal article" date="2015" name="Proc. Natl. Acad. Sci. U.S.A.">
        <title>Networks of energetic and metabolic interactions define dynamics in microbial communities.</title>
        <authorList>
            <person name="Embree M."/>
            <person name="Liu J.K."/>
            <person name="Al-Bassam M.M."/>
            <person name="Zengler K."/>
        </authorList>
    </citation>
    <scope>NUCLEOTIDE SEQUENCE</scope>
</reference>
<name>A0A0W8F2F8_9ZZZZ</name>
<dbReference type="InterPro" id="IPR001792">
    <property type="entry name" value="Acylphosphatase-like_dom"/>
</dbReference>
<sequence>MKKRVVARISGSVQGVGFRDIVADYAYQDGITGTVENIDEGDVRIIAEGEEEALKRFITRIGDTRDRYVHVHEIAATWGAATGESPYFRIIHGDLASESFERMGIGITILKNISGKQDQMIGKQDQMIGKQDQMIELQKTMLDSGNRTRAEIQGFREDFRTMMNREFSTMKEELQEIKAALRKAGIMG</sequence>
<dbReference type="SUPFAM" id="SSF54975">
    <property type="entry name" value="Acylphosphatase/BLUF domain-like"/>
    <property type="match status" value="1"/>
</dbReference>
<feature type="domain" description="Acylphosphatase-like" evidence="1">
    <location>
        <begin position="4"/>
        <end position="92"/>
    </location>
</feature>